<keyword evidence="8 14" id="KW-0560">Oxidoreductase</keyword>
<keyword evidence="9" id="KW-0520">NAD</keyword>
<dbReference type="PANTHER" id="PTHR42789:SF1">
    <property type="entry name" value="D-ISOMER SPECIFIC 2-HYDROXYACID DEHYDROGENASE FAMILY PROTEIN (AFU_ORTHOLOGUE AFUA_6G10090)"/>
    <property type="match status" value="1"/>
</dbReference>
<dbReference type="GO" id="GO:0004617">
    <property type="term" value="F:phosphoglycerate dehydrogenase activity"/>
    <property type="evidence" value="ECO:0007669"/>
    <property type="project" value="UniProtKB-EC"/>
</dbReference>
<proteinExistence type="inferred from homology"/>
<keyword evidence="7" id="KW-0028">Amino-acid biosynthesis</keyword>
<dbReference type="FunFam" id="3.40.50.720:FF:000041">
    <property type="entry name" value="D-3-phosphoglycerate dehydrogenase"/>
    <property type="match status" value="1"/>
</dbReference>
<dbReference type="SUPFAM" id="SSF51735">
    <property type="entry name" value="NAD(P)-binding Rossmann-fold domains"/>
    <property type="match status" value="1"/>
</dbReference>
<evidence type="ECO:0000256" key="12">
    <source>
        <dbReference type="ARBA" id="ARBA00048126"/>
    </source>
</evidence>
<evidence type="ECO:0000256" key="2">
    <source>
        <dbReference type="ARBA" id="ARBA00005216"/>
    </source>
</evidence>
<dbReference type="Pfam" id="PF22629">
    <property type="entry name" value="ACT_AHAS_ss"/>
    <property type="match status" value="1"/>
</dbReference>
<dbReference type="Pfam" id="PF02826">
    <property type="entry name" value="2-Hacid_dh_C"/>
    <property type="match status" value="1"/>
</dbReference>
<comment type="pathway">
    <text evidence="2">Amino-acid biosynthesis; L-serine biosynthesis; L-serine from 3-phospho-D-glycerate: step 1/3.</text>
</comment>
<evidence type="ECO:0000256" key="11">
    <source>
        <dbReference type="ARBA" id="ARBA00030455"/>
    </source>
</evidence>
<dbReference type="SUPFAM" id="SSF55021">
    <property type="entry name" value="ACT-like"/>
    <property type="match status" value="1"/>
</dbReference>
<comment type="function">
    <text evidence="1">Catalyzes the reversible oxidation of 3-phospho-D-glycerate to 3-phosphonooxypyruvate, the first step of the phosphorylated L-serine biosynthesis pathway. Also catalyzes the reversible oxidation of 2-hydroxyglutarate to 2-oxoglutarate.</text>
</comment>
<dbReference type="InterPro" id="IPR050857">
    <property type="entry name" value="D-2-hydroxyacid_DH"/>
</dbReference>
<reference evidence="16" key="1">
    <citation type="submission" date="2023-07" db="EMBL/GenBank/DDBJ databases">
        <title>Bifidobacterium aquikefiriaerophilum sp. nov. and Bifidobacterium eccum sp. nov., isolated from water kefir.</title>
        <authorList>
            <person name="Breselge S."/>
            <person name="Bellassi P."/>
            <person name="Barcenilla C."/>
            <person name="Alvarez-Ordonez A."/>
            <person name="Morelli L."/>
            <person name="Cotter P.D."/>
        </authorList>
    </citation>
    <scope>NUCLEOTIDE SEQUENCE</scope>
    <source>
        <strain evidence="16">WK041_4_12</strain>
    </source>
</reference>
<gene>
    <name evidence="16" type="primary">serA</name>
    <name evidence="16" type="ORF">QN215_04085</name>
</gene>
<protein>
    <recommendedName>
        <fullName evidence="6">D-3-phosphoglycerate dehydrogenase</fullName>
        <ecNumber evidence="4">1.1.1.399</ecNumber>
        <ecNumber evidence="5">1.1.1.95</ecNumber>
    </recommendedName>
    <alternativeName>
        <fullName evidence="11">2-oxoglutarate reductase</fullName>
    </alternativeName>
</protein>
<dbReference type="InterPro" id="IPR054480">
    <property type="entry name" value="AHAS_small-like_ACT"/>
</dbReference>
<dbReference type="EC" id="1.1.1.399" evidence="4"/>
<dbReference type="Gene3D" id="3.30.70.260">
    <property type="match status" value="1"/>
</dbReference>
<keyword evidence="10" id="KW-0718">Serine biosynthesis</keyword>
<evidence type="ECO:0000256" key="7">
    <source>
        <dbReference type="ARBA" id="ARBA00022605"/>
    </source>
</evidence>
<evidence type="ECO:0000256" key="10">
    <source>
        <dbReference type="ARBA" id="ARBA00023299"/>
    </source>
</evidence>
<dbReference type="CDD" id="cd04901">
    <property type="entry name" value="ACT_3PGDH"/>
    <property type="match status" value="1"/>
</dbReference>
<dbReference type="AlphaFoldDB" id="A0AB39U8C9"/>
<dbReference type="GO" id="GO:0006564">
    <property type="term" value="P:L-serine biosynthetic process"/>
    <property type="evidence" value="ECO:0007669"/>
    <property type="project" value="UniProtKB-KW"/>
</dbReference>
<accession>A0AB39U8C9</accession>
<name>A0AB39U8C9_9BIFI</name>
<dbReference type="SUPFAM" id="SSF52283">
    <property type="entry name" value="Formate/glycerate dehydrogenase catalytic domain-like"/>
    <property type="match status" value="1"/>
</dbReference>
<evidence type="ECO:0000313" key="16">
    <source>
        <dbReference type="EMBL" id="XDS45295.1"/>
    </source>
</evidence>
<dbReference type="PROSITE" id="PS51671">
    <property type="entry name" value="ACT"/>
    <property type="match status" value="1"/>
</dbReference>
<dbReference type="PANTHER" id="PTHR42789">
    <property type="entry name" value="D-ISOMER SPECIFIC 2-HYDROXYACID DEHYDROGENASE FAMILY PROTEIN (AFU_ORTHOLOGUE AFUA_6G10090)"/>
    <property type="match status" value="1"/>
</dbReference>
<evidence type="ECO:0000256" key="9">
    <source>
        <dbReference type="ARBA" id="ARBA00023027"/>
    </source>
</evidence>
<evidence type="ECO:0000256" key="8">
    <source>
        <dbReference type="ARBA" id="ARBA00023002"/>
    </source>
</evidence>
<comment type="catalytic activity">
    <reaction evidence="13">
        <text>(2R)-3-phosphoglycerate + NAD(+) = 3-phosphooxypyruvate + NADH + H(+)</text>
        <dbReference type="Rhea" id="RHEA:12641"/>
        <dbReference type="ChEBI" id="CHEBI:15378"/>
        <dbReference type="ChEBI" id="CHEBI:18110"/>
        <dbReference type="ChEBI" id="CHEBI:57540"/>
        <dbReference type="ChEBI" id="CHEBI:57945"/>
        <dbReference type="ChEBI" id="CHEBI:58272"/>
        <dbReference type="EC" id="1.1.1.95"/>
    </reaction>
</comment>
<dbReference type="GO" id="GO:0047545">
    <property type="term" value="F:(S)-2-hydroxyglutarate dehydrogenase activity"/>
    <property type="evidence" value="ECO:0007669"/>
    <property type="project" value="UniProtKB-ARBA"/>
</dbReference>
<dbReference type="EC" id="1.1.1.95" evidence="5"/>
<dbReference type="InterPro" id="IPR006140">
    <property type="entry name" value="D-isomer_DH_NAD-bd"/>
</dbReference>
<dbReference type="RefSeq" id="WP_369344833.1">
    <property type="nucleotide sequence ID" value="NZ_CP129674.1"/>
</dbReference>
<evidence type="ECO:0000256" key="14">
    <source>
        <dbReference type="RuleBase" id="RU003719"/>
    </source>
</evidence>
<evidence type="ECO:0000256" key="1">
    <source>
        <dbReference type="ARBA" id="ARBA00003800"/>
    </source>
</evidence>
<dbReference type="InterPro" id="IPR002912">
    <property type="entry name" value="ACT_dom"/>
</dbReference>
<evidence type="ECO:0000256" key="13">
    <source>
        <dbReference type="ARBA" id="ARBA00048731"/>
    </source>
</evidence>
<dbReference type="InterPro" id="IPR006139">
    <property type="entry name" value="D-isomer_2_OHA_DH_cat_dom"/>
</dbReference>
<dbReference type="InterPro" id="IPR029752">
    <property type="entry name" value="D-isomer_DH_CS1"/>
</dbReference>
<dbReference type="InterPro" id="IPR036291">
    <property type="entry name" value="NAD(P)-bd_dom_sf"/>
</dbReference>
<feature type="domain" description="ACT" evidence="15">
    <location>
        <begin position="330"/>
        <end position="399"/>
    </location>
</feature>
<dbReference type="NCBIfam" id="NF008759">
    <property type="entry name" value="PRK11790.1"/>
    <property type="match status" value="1"/>
</dbReference>
<dbReference type="CDD" id="cd12176">
    <property type="entry name" value="PGDH_3"/>
    <property type="match status" value="1"/>
</dbReference>
<dbReference type="Gene3D" id="3.40.50.720">
    <property type="entry name" value="NAD(P)-binding Rossmann-like Domain"/>
    <property type="match status" value="2"/>
</dbReference>
<dbReference type="KEGG" id="baqk:QN215_04085"/>
<sequence>MPKALLLENIHPFAAESLRNHGFEVDTQPGALDEDDLIEALDDVDILGIRSKTNVTKRVLDARPGLTAIGCFCIGTNQVDVNYAGTQGIAVFNAPYSNTRSVVELVISDIISLMRRIPAHSNRMRDGVWDKSASGSHEVRGKTLGIIGYGNIGAQLSVLAEALGMRVVFYDIDEKLALGNAHRAGSLEELLLQSDAVTLHVDGRKSNTGFFGEDQFSHMKQGSIFINISRGFVADLDALKRHLESGHLAGAAIDVFPKEPRKSGDAFDTSLNKEDNVILTPHIGGSTLEAQESIGHFVSQRLLDYWEKGSTTLSVNVPELTLGTVSGITRIAHLHKNLPGVLAQVNRILGEENINVNAQSLATEGELGYVVTDVSSMPSADAFKALQDLYGRIRMRTLQ</sequence>
<dbReference type="InterPro" id="IPR045865">
    <property type="entry name" value="ACT-like_dom_sf"/>
</dbReference>
<organism evidence="16">
    <name type="scientific">Bifidobacterium aquikefiricola</name>
    <dbReference type="NCBI Taxonomy" id="3059038"/>
    <lineage>
        <taxon>Bacteria</taxon>
        <taxon>Bacillati</taxon>
        <taxon>Actinomycetota</taxon>
        <taxon>Actinomycetes</taxon>
        <taxon>Bifidobacteriales</taxon>
        <taxon>Bifidobacteriaceae</taxon>
        <taxon>Bifidobacterium</taxon>
    </lineage>
</organism>
<dbReference type="EMBL" id="CP129674">
    <property type="protein sequence ID" value="XDS45295.1"/>
    <property type="molecule type" value="Genomic_DNA"/>
</dbReference>
<comment type="catalytic activity">
    <reaction evidence="12">
        <text>(R)-2-hydroxyglutarate + NAD(+) = 2-oxoglutarate + NADH + H(+)</text>
        <dbReference type="Rhea" id="RHEA:49612"/>
        <dbReference type="ChEBI" id="CHEBI:15378"/>
        <dbReference type="ChEBI" id="CHEBI:15801"/>
        <dbReference type="ChEBI" id="CHEBI:16810"/>
        <dbReference type="ChEBI" id="CHEBI:57540"/>
        <dbReference type="ChEBI" id="CHEBI:57945"/>
        <dbReference type="EC" id="1.1.1.399"/>
    </reaction>
</comment>
<evidence type="ECO:0000259" key="15">
    <source>
        <dbReference type="PROSITE" id="PS51671"/>
    </source>
</evidence>
<evidence type="ECO:0000256" key="4">
    <source>
        <dbReference type="ARBA" id="ARBA00013001"/>
    </source>
</evidence>
<comment type="similarity">
    <text evidence="3 14">Belongs to the D-isomer specific 2-hydroxyacid dehydrogenase family.</text>
</comment>
<evidence type="ECO:0000256" key="6">
    <source>
        <dbReference type="ARBA" id="ARBA00021582"/>
    </source>
</evidence>
<dbReference type="PROSITE" id="PS00065">
    <property type="entry name" value="D_2_HYDROXYACID_DH_1"/>
    <property type="match status" value="1"/>
</dbReference>
<dbReference type="GO" id="GO:0051287">
    <property type="term" value="F:NAD binding"/>
    <property type="evidence" value="ECO:0007669"/>
    <property type="project" value="InterPro"/>
</dbReference>
<evidence type="ECO:0000256" key="3">
    <source>
        <dbReference type="ARBA" id="ARBA00005854"/>
    </source>
</evidence>
<dbReference type="Pfam" id="PF00389">
    <property type="entry name" value="2-Hacid_dh"/>
    <property type="match status" value="1"/>
</dbReference>
<evidence type="ECO:0000256" key="5">
    <source>
        <dbReference type="ARBA" id="ARBA00013143"/>
    </source>
</evidence>